<comment type="caution">
    <text evidence="2">The sequence shown here is derived from an EMBL/GenBank/DDBJ whole genome shotgun (WGS) entry which is preliminary data.</text>
</comment>
<accession>A0ABU6UUB1</accession>
<dbReference type="EMBL" id="JASCZI010121881">
    <property type="protein sequence ID" value="MED6163203.1"/>
    <property type="molecule type" value="Genomic_DNA"/>
</dbReference>
<gene>
    <name evidence="2" type="ORF">PIB30_077692</name>
</gene>
<dbReference type="Proteomes" id="UP001341840">
    <property type="component" value="Unassembled WGS sequence"/>
</dbReference>
<sequence length="113" mass="12844">MNPLVLDESRFITCGKSEFKAYNGNLHKLHNNRAKAGALSLRKHLGPWKFPEKLVDSQNNGWTNQVWDPGKTYKNQHFWGLVIYLGILASLLIVHDLESHKAHKVQALAGIRC</sequence>
<proteinExistence type="predicted"/>
<keyword evidence="1" id="KW-1133">Transmembrane helix</keyword>
<evidence type="ECO:0000313" key="3">
    <source>
        <dbReference type="Proteomes" id="UP001341840"/>
    </source>
</evidence>
<keyword evidence="3" id="KW-1185">Reference proteome</keyword>
<protein>
    <submittedName>
        <fullName evidence="2">Uncharacterized protein</fullName>
    </submittedName>
</protein>
<feature type="transmembrane region" description="Helical" evidence="1">
    <location>
        <begin position="77"/>
        <end position="94"/>
    </location>
</feature>
<name>A0ABU6UUB1_9FABA</name>
<keyword evidence="1" id="KW-0812">Transmembrane</keyword>
<reference evidence="2 3" key="1">
    <citation type="journal article" date="2023" name="Plants (Basel)">
        <title>Bridging the Gap: Combining Genomics and Transcriptomics Approaches to Understand Stylosanthes scabra, an Orphan Legume from the Brazilian Caatinga.</title>
        <authorList>
            <person name="Ferreira-Neto J.R.C."/>
            <person name="da Silva M.D."/>
            <person name="Binneck E."/>
            <person name="de Melo N.F."/>
            <person name="da Silva R.H."/>
            <person name="de Melo A.L.T.M."/>
            <person name="Pandolfi V."/>
            <person name="Bustamante F.O."/>
            <person name="Brasileiro-Vidal A.C."/>
            <person name="Benko-Iseppon A.M."/>
        </authorList>
    </citation>
    <scope>NUCLEOTIDE SEQUENCE [LARGE SCALE GENOMIC DNA]</scope>
    <source>
        <tissue evidence="2">Leaves</tissue>
    </source>
</reference>
<evidence type="ECO:0000313" key="2">
    <source>
        <dbReference type="EMBL" id="MED6163203.1"/>
    </source>
</evidence>
<keyword evidence="1" id="KW-0472">Membrane</keyword>
<organism evidence="2 3">
    <name type="scientific">Stylosanthes scabra</name>
    <dbReference type="NCBI Taxonomy" id="79078"/>
    <lineage>
        <taxon>Eukaryota</taxon>
        <taxon>Viridiplantae</taxon>
        <taxon>Streptophyta</taxon>
        <taxon>Embryophyta</taxon>
        <taxon>Tracheophyta</taxon>
        <taxon>Spermatophyta</taxon>
        <taxon>Magnoliopsida</taxon>
        <taxon>eudicotyledons</taxon>
        <taxon>Gunneridae</taxon>
        <taxon>Pentapetalae</taxon>
        <taxon>rosids</taxon>
        <taxon>fabids</taxon>
        <taxon>Fabales</taxon>
        <taxon>Fabaceae</taxon>
        <taxon>Papilionoideae</taxon>
        <taxon>50 kb inversion clade</taxon>
        <taxon>dalbergioids sensu lato</taxon>
        <taxon>Dalbergieae</taxon>
        <taxon>Pterocarpus clade</taxon>
        <taxon>Stylosanthes</taxon>
    </lineage>
</organism>
<evidence type="ECO:0000256" key="1">
    <source>
        <dbReference type="SAM" id="Phobius"/>
    </source>
</evidence>